<comment type="function">
    <text evidence="13">Essential for elastic fiber formation, is involved in the assembly of continuous elastin (ELN) polymer and promotes the interaction of microfibrils and ELN. Stabilizes and organizes elastic fibers in the skin, lung and vasculature. Promotes adhesion of endothelial cells through interaction of integrins and the RGD motif. Vascular ligand for integrin receptors which may play a role in vascular development and remodeling. May act as an adapter that mediates the interaction between FBN1 and ELN.</text>
</comment>
<dbReference type="PANTHER" id="PTHR24050">
    <property type="entry name" value="PA14 DOMAIN-CONTAINING PROTEIN"/>
    <property type="match status" value="1"/>
</dbReference>
<dbReference type="Pfam" id="PF12661">
    <property type="entry name" value="hEGF"/>
    <property type="match status" value="1"/>
</dbReference>
<dbReference type="InterPro" id="IPR013032">
    <property type="entry name" value="EGF-like_CS"/>
</dbReference>
<evidence type="ECO:0000256" key="13">
    <source>
        <dbReference type="ARBA" id="ARBA00046125"/>
    </source>
</evidence>
<dbReference type="GO" id="GO:0005509">
    <property type="term" value="F:calcium ion binding"/>
    <property type="evidence" value="ECO:0007669"/>
    <property type="project" value="InterPro"/>
</dbReference>
<dbReference type="SMART" id="SM00179">
    <property type="entry name" value="EGF_CA"/>
    <property type="match status" value="6"/>
</dbReference>
<feature type="signal peptide" evidence="16">
    <location>
        <begin position="1"/>
        <end position="23"/>
    </location>
</feature>
<dbReference type="Gene3D" id="2.10.25.10">
    <property type="entry name" value="Laminin"/>
    <property type="match status" value="7"/>
</dbReference>
<proteinExistence type="inferred from homology"/>
<dbReference type="InterPro" id="IPR049883">
    <property type="entry name" value="NOTCH1_EGF-like"/>
</dbReference>
<dbReference type="CDD" id="cd00054">
    <property type="entry name" value="EGF_CA"/>
    <property type="match status" value="1"/>
</dbReference>
<comment type="caution">
    <text evidence="15">Lacks conserved residue(s) required for the propagation of feature annotation.</text>
</comment>
<feature type="domain" description="EGF-like" evidence="17">
    <location>
        <begin position="342"/>
        <end position="382"/>
    </location>
</feature>
<dbReference type="FunFam" id="2.10.25.10:FF:000091">
    <property type="entry name" value="Fibulin 5"/>
    <property type="match status" value="2"/>
</dbReference>
<dbReference type="InterPro" id="IPR000742">
    <property type="entry name" value="EGF"/>
</dbReference>
<dbReference type="GO" id="GO:0048251">
    <property type="term" value="P:elastic fiber assembly"/>
    <property type="evidence" value="ECO:0007669"/>
    <property type="project" value="UniProtKB-ARBA"/>
</dbReference>
<evidence type="ECO:0000256" key="1">
    <source>
        <dbReference type="ARBA" id="ARBA00004498"/>
    </source>
</evidence>
<evidence type="ECO:0000256" key="10">
    <source>
        <dbReference type="ARBA" id="ARBA00022889"/>
    </source>
</evidence>
<evidence type="ECO:0000256" key="5">
    <source>
        <dbReference type="ARBA" id="ARBA00022530"/>
    </source>
</evidence>
<dbReference type="PROSITE" id="PS01187">
    <property type="entry name" value="EGF_CA"/>
    <property type="match status" value="2"/>
</dbReference>
<dbReference type="GO" id="GO:0007155">
    <property type="term" value="P:cell adhesion"/>
    <property type="evidence" value="ECO:0007669"/>
    <property type="project" value="UniProtKB-KW"/>
</dbReference>
<dbReference type="SUPFAM" id="SSF57184">
    <property type="entry name" value="Growth factor receptor domain"/>
    <property type="match status" value="2"/>
</dbReference>
<accession>A0A480VMY9</accession>
<dbReference type="EMBL" id="DQIR01229111">
    <property type="protein sequence ID" value="HDB84588.1"/>
    <property type="molecule type" value="Transcribed_RNA"/>
</dbReference>
<dbReference type="InterPro" id="IPR000152">
    <property type="entry name" value="EGF-type_Asp/Asn_hydroxyl_site"/>
</dbReference>
<evidence type="ECO:0000256" key="4">
    <source>
        <dbReference type="ARBA" id="ARBA00022525"/>
    </source>
</evidence>
<feature type="disulfide bond" evidence="15">
    <location>
        <begin position="211"/>
        <end position="221"/>
    </location>
</feature>
<dbReference type="PANTHER" id="PTHR24050:SF28">
    <property type="entry name" value="UROMODULIN-LIKE"/>
    <property type="match status" value="1"/>
</dbReference>
<evidence type="ECO:0000256" key="8">
    <source>
        <dbReference type="ARBA" id="ARBA00022737"/>
    </source>
</evidence>
<feature type="chain" id="PRO_5033827752" description="Fibulin-5" evidence="16">
    <location>
        <begin position="24"/>
        <end position="526"/>
    </location>
</feature>
<keyword evidence="12" id="KW-0325">Glycoprotein</keyword>
<evidence type="ECO:0000256" key="11">
    <source>
        <dbReference type="ARBA" id="ARBA00023157"/>
    </source>
</evidence>
<dbReference type="AlphaFoldDB" id="A0A480VMY9"/>
<dbReference type="InterPro" id="IPR052235">
    <property type="entry name" value="Nephronectin_domain"/>
</dbReference>
<dbReference type="InterPro" id="IPR009030">
    <property type="entry name" value="Growth_fac_rcpt_cys_sf"/>
</dbReference>
<reference evidence="18" key="1">
    <citation type="journal article" date="2019" name="PeerJ">
        <title>Genes of the pig, Sus scrofa, reconstructed with EvidentialGene.</title>
        <authorList>
            <person name="Gilbert D.G."/>
        </authorList>
    </citation>
    <scope>NUCLEOTIDE SEQUENCE</scope>
</reference>
<evidence type="ECO:0000259" key="17">
    <source>
        <dbReference type="PROSITE" id="PS50026"/>
    </source>
</evidence>
<dbReference type="InterPro" id="IPR018097">
    <property type="entry name" value="EGF_Ca-bd_CS"/>
</dbReference>
<dbReference type="SUPFAM" id="SSF57196">
    <property type="entry name" value="EGF/Laminin"/>
    <property type="match status" value="1"/>
</dbReference>
<dbReference type="FunFam" id="2.10.25.10:FF:000367">
    <property type="entry name" value="EGF-containing fibulin-like extracellular matrix protein 2"/>
    <property type="match status" value="1"/>
</dbReference>
<evidence type="ECO:0000256" key="9">
    <source>
        <dbReference type="ARBA" id="ARBA00022837"/>
    </source>
</evidence>
<keyword evidence="6 15" id="KW-0245">EGF-like domain</keyword>
<name>A0A480VMY9_PIG</name>
<feature type="domain" description="EGF-like" evidence="17">
    <location>
        <begin position="127"/>
        <end position="167"/>
    </location>
</feature>
<dbReference type="Pfam" id="PF07645">
    <property type="entry name" value="EGF_CA"/>
    <property type="match status" value="2"/>
</dbReference>
<evidence type="ECO:0000256" key="6">
    <source>
        <dbReference type="ARBA" id="ARBA00022536"/>
    </source>
</evidence>
<dbReference type="PROSITE" id="PS00010">
    <property type="entry name" value="ASX_HYDROXYL"/>
    <property type="match status" value="4"/>
</dbReference>
<dbReference type="PROSITE" id="PS01186">
    <property type="entry name" value="EGF_2"/>
    <property type="match status" value="4"/>
</dbReference>
<dbReference type="SMART" id="SM00181">
    <property type="entry name" value="EGF"/>
    <property type="match status" value="5"/>
</dbReference>
<comment type="subunit">
    <text evidence="14">Homodimer. Monomer, homodimerizes in presence of Ca(2+). Interacts with ELN. Interacts (via N-terminus) with the integrins ITGAV/ITGB3, ITGAV/ITGB5 and ITGA9/ITGB1. Interacts with FBN1 (via N-terminal domain). Forms a ternary complex with ELN and FBN1. Interacts with EFEMP2 with moderate affinity. Interacts with LOXL1.</text>
</comment>
<dbReference type="EMBL" id="DQIR01229933">
    <property type="protein sequence ID" value="HDB85410.1"/>
    <property type="molecule type" value="Transcribed_RNA"/>
</dbReference>
<evidence type="ECO:0000256" key="2">
    <source>
        <dbReference type="ARBA" id="ARBA00006127"/>
    </source>
</evidence>
<dbReference type="InterPro" id="IPR001881">
    <property type="entry name" value="EGF-like_Ca-bd_dom"/>
</dbReference>
<dbReference type="Pfam" id="PF22914">
    <property type="entry name" value="Fibulin_C"/>
    <property type="match status" value="1"/>
</dbReference>
<dbReference type="FunFam" id="2.10.25.10:FF:000487">
    <property type="entry name" value="Fibulin 5"/>
    <property type="match status" value="1"/>
</dbReference>
<feature type="domain" description="EGF-like" evidence="17">
    <location>
        <begin position="168"/>
        <end position="206"/>
    </location>
</feature>
<dbReference type="InterPro" id="IPR055088">
    <property type="entry name" value="Fibulin_C"/>
</dbReference>
<dbReference type="InterPro" id="IPR026823">
    <property type="entry name" value="cEGF"/>
</dbReference>
<feature type="domain" description="EGF-like" evidence="17">
    <location>
        <begin position="207"/>
        <end position="246"/>
    </location>
</feature>
<evidence type="ECO:0000256" key="16">
    <source>
        <dbReference type="SAM" id="SignalP"/>
    </source>
</evidence>
<keyword evidence="9" id="KW-0106">Calcium</keyword>
<comment type="subcellular location">
    <subcellularLocation>
        <location evidence="1">Secreted</location>
        <location evidence="1">Extracellular space</location>
        <location evidence="1">Extracellular matrix</location>
    </subcellularLocation>
</comment>
<keyword evidence="11 15" id="KW-1015">Disulfide bond</keyword>
<keyword evidence="5" id="KW-0272">Extracellular matrix</keyword>
<keyword evidence="4" id="KW-0964">Secreted</keyword>
<comment type="similarity">
    <text evidence="2">Belongs to the fibulin family.</text>
</comment>
<evidence type="ECO:0000256" key="3">
    <source>
        <dbReference type="ARBA" id="ARBA00021559"/>
    </source>
</evidence>
<evidence type="ECO:0000256" key="12">
    <source>
        <dbReference type="ARBA" id="ARBA00023180"/>
    </source>
</evidence>
<evidence type="ECO:0000313" key="18">
    <source>
        <dbReference type="EMBL" id="HDB85410.1"/>
    </source>
</evidence>
<organism evidence="18">
    <name type="scientific">Sus scrofa</name>
    <name type="common">Pig</name>
    <dbReference type="NCBI Taxonomy" id="9823"/>
    <lineage>
        <taxon>Eukaryota</taxon>
        <taxon>Metazoa</taxon>
        <taxon>Chordata</taxon>
        <taxon>Craniata</taxon>
        <taxon>Vertebrata</taxon>
        <taxon>Euteleostomi</taxon>
        <taxon>Mammalia</taxon>
        <taxon>Eutheria</taxon>
        <taxon>Laurasiatheria</taxon>
        <taxon>Artiodactyla</taxon>
        <taxon>Suina</taxon>
        <taxon>Suidae</taxon>
        <taxon>Sus</taxon>
    </lineage>
</organism>
<dbReference type="PROSITE" id="PS50026">
    <property type="entry name" value="EGF_3"/>
    <property type="match status" value="4"/>
</dbReference>
<dbReference type="GO" id="GO:0031012">
    <property type="term" value="C:extracellular matrix"/>
    <property type="evidence" value="ECO:0007669"/>
    <property type="project" value="UniProtKB-ARBA"/>
</dbReference>
<keyword evidence="10" id="KW-0130">Cell adhesion</keyword>
<evidence type="ECO:0000256" key="7">
    <source>
        <dbReference type="ARBA" id="ARBA00022729"/>
    </source>
</evidence>
<evidence type="ECO:0000256" key="14">
    <source>
        <dbReference type="ARBA" id="ARBA00046808"/>
    </source>
</evidence>
<protein>
    <recommendedName>
        <fullName evidence="3">Fibulin-5</fullName>
    </recommendedName>
</protein>
<keyword evidence="7 16" id="KW-0732">Signal</keyword>
<evidence type="ECO:0000256" key="15">
    <source>
        <dbReference type="PROSITE-ProRule" id="PRU00076"/>
    </source>
</evidence>
<dbReference type="Pfam" id="PF12662">
    <property type="entry name" value="cEGF"/>
    <property type="match status" value="2"/>
</dbReference>
<sequence length="526" mass="58511">MPGLKRILTATILALCLPSPGDAQQQCTNGFDLDRSSGQCLDIDECRTIPEACRGDMMCVNQNGGYLCIPRTNPVYRGPYSNPYSNPYSGPYPAAAPPLSAPNYPTISRPLICRFGYQMDESNQCVDVDECATDSHQCNPTQICINTEGGYTCSCTDGYWLLEGQCLDIDECRYGYCQQLCANVPGSYSCTCNPGFTLNEDGRSCQDVNECATENPCVQTCVNTYGSFICRCDPGYELEDDGVHCSGNGLGSGAFHLCWGRAGGFLHRCFLSFFQTQLQSGTVSSTVGSQSHKAGMSHFPPKGGVQSHVPCHLTLNAKNQQSYLFGIRHWVEEEKELSNFAYMDECSFSEFLCQHECVNQPGTYFCSCPAGYILMDDNRSCQDINECEHRNHTCILQQTCYNLQGGFKCIDPIRCEEPYLRISDNRCMCPAENPGCRDQPFTILYRDMDVVSGRSVPADIFQMQATTRYPGAYYIFQIKSGNEGREFYMRVRRGGECWAPSFTTRSVVSPGCASRNRPECSWEGRV</sequence>
<keyword evidence="8" id="KW-0677">Repeat</keyword>
<dbReference type="FunFam" id="2.10.25.10:FF:000190">
    <property type="entry name" value="fibulin-5 isoform X2"/>
    <property type="match status" value="1"/>
</dbReference>